<dbReference type="EMBL" id="QKTW01000017">
    <property type="protein sequence ID" value="PZF72730.1"/>
    <property type="molecule type" value="Genomic_DNA"/>
</dbReference>
<feature type="binding site" evidence="6">
    <location>
        <begin position="14"/>
        <end position="21"/>
    </location>
    <ligand>
        <name>GTP</name>
        <dbReference type="ChEBI" id="CHEBI:37565"/>
    </ligand>
</feature>
<dbReference type="InterPro" id="IPR005225">
    <property type="entry name" value="Small_GTP-bd"/>
</dbReference>
<feature type="region of interest" description="G2" evidence="7">
    <location>
        <begin position="40"/>
        <end position="44"/>
    </location>
</feature>
<keyword evidence="6" id="KW-0699">rRNA-binding</keyword>
<feature type="binding site" evidence="6">
    <location>
        <begin position="61"/>
        <end position="65"/>
    </location>
    <ligand>
        <name>GTP</name>
        <dbReference type="ChEBI" id="CHEBI:37565"/>
    </ligand>
</feature>
<evidence type="ECO:0000256" key="8">
    <source>
        <dbReference type="RuleBase" id="RU003761"/>
    </source>
</evidence>
<dbReference type="InterPro" id="IPR009019">
    <property type="entry name" value="KH_sf_prok-type"/>
</dbReference>
<dbReference type="NCBIfam" id="NF000908">
    <property type="entry name" value="PRK00089.1"/>
    <property type="match status" value="1"/>
</dbReference>
<sequence>MAAVHKSGFVNIFGAPNAGKSTLLNALLGEQLVITSPKVQTTRHRILGILTEPEYQLIFSDTPGIVEPKYKLHNKMMLHVKSALEDADVALLVHDIAQPIEEMEAIAEMLRLKVPTILLLNKIDTVKDKKEIEARIKLFQEKFPKWEVMPVSASKKKNIEKIIPAVLKHMPEAPPYYPEDSISDRSVRFFVSELIREQIYNLYHEEIPYHSAVIIQSFEEKPTLNVIKAEIIVSRETQKVIMIGKGGSMIKQLGINARKKIEEFLEAKVHLELFIKVRPKWRDNENYLREYGYN</sequence>
<dbReference type="AlphaFoldDB" id="A0A2W2AKE5"/>
<dbReference type="InterPro" id="IPR005662">
    <property type="entry name" value="GTPase_Era-like"/>
</dbReference>
<dbReference type="InterPro" id="IPR027417">
    <property type="entry name" value="P-loop_NTPase"/>
</dbReference>
<dbReference type="CDD" id="cd22534">
    <property type="entry name" value="KH-II_Era"/>
    <property type="match status" value="1"/>
</dbReference>
<keyword evidence="5 6" id="KW-0342">GTP-binding</keyword>
<name>A0A2W2AKE5_9BACT</name>
<dbReference type="PROSITE" id="PS50823">
    <property type="entry name" value="KH_TYPE_2"/>
    <property type="match status" value="1"/>
</dbReference>
<dbReference type="GO" id="GO:0005886">
    <property type="term" value="C:plasma membrane"/>
    <property type="evidence" value="ECO:0007669"/>
    <property type="project" value="UniProtKB-SubCell"/>
</dbReference>
<dbReference type="Proteomes" id="UP000248745">
    <property type="component" value="Unassembled WGS sequence"/>
</dbReference>
<feature type="domain" description="Era-type G" evidence="10">
    <location>
        <begin position="6"/>
        <end position="172"/>
    </location>
</feature>
<dbReference type="SUPFAM" id="SSF52540">
    <property type="entry name" value="P-loop containing nucleoside triphosphate hydrolases"/>
    <property type="match status" value="1"/>
</dbReference>
<evidence type="ECO:0000256" key="1">
    <source>
        <dbReference type="ARBA" id="ARBA00007921"/>
    </source>
</evidence>
<organism evidence="11 12">
    <name type="scientific">Taibaiella soli</name>
    <dbReference type="NCBI Taxonomy" id="1649169"/>
    <lineage>
        <taxon>Bacteria</taxon>
        <taxon>Pseudomonadati</taxon>
        <taxon>Bacteroidota</taxon>
        <taxon>Chitinophagia</taxon>
        <taxon>Chitinophagales</taxon>
        <taxon>Chitinophagaceae</taxon>
        <taxon>Taibaiella</taxon>
    </lineage>
</organism>
<feature type="binding site" evidence="6">
    <location>
        <begin position="121"/>
        <end position="124"/>
    </location>
    <ligand>
        <name>GTP</name>
        <dbReference type="ChEBI" id="CHEBI:37565"/>
    </ligand>
</feature>
<evidence type="ECO:0000259" key="10">
    <source>
        <dbReference type="PROSITE" id="PS51713"/>
    </source>
</evidence>
<keyword evidence="3 6" id="KW-0547">Nucleotide-binding</keyword>
<dbReference type="OrthoDB" id="9805918at2"/>
<dbReference type="NCBIfam" id="TIGR00231">
    <property type="entry name" value="small_GTP"/>
    <property type="match status" value="1"/>
</dbReference>
<protein>
    <recommendedName>
        <fullName evidence="2 6">GTPase Era</fullName>
    </recommendedName>
</protein>
<dbReference type="GO" id="GO:0005737">
    <property type="term" value="C:cytoplasm"/>
    <property type="evidence" value="ECO:0007669"/>
    <property type="project" value="UniProtKB-SubCell"/>
</dbReference>
<accession>A0A2W2AKE5</accession>
<keyword evidence="6" id="KW-1003">Cell membrane</keyword>
<dbReference type="PANTHER" id="PTHR42698:SF2">
    <property type="entry name" value="GTPASE ERA-LIKE, CHLOROPLASTIC"/>
    <property type="match status" value="1"/>
</dbReference>
<evidence type="ECO:0000256" key="6">
    <source>
        <dbReference type="HAMAP-Rule" id="MF_00367"/>
    </source>
</evidence>
<comment type="function">
    <text evidence="6">An essential GTPase that binds both GDP and GTP, with rapid nucleotide exchange. Plays a role in 16S rRNA processing and 30S ribosomal subunit biogenesis and possibly also in cell cycle regulation and energy metabolism.</text>
</comment>
<comment type="subcellular location">
    <subcellularLocation>
        <location evidence="6">Cytoplasm</location>
    </subcellularLocation>
    <subcellularLocation>
        <location evidence="6">Cell membrane</location>
        <topology evidence="6">Peripheral membrane protein</topology>
    </subcellularLocation>
</comment>
<evidence type="ECO:0000259" key="9">
    <source>
        <dbReference type="PROSITE" id="PS50823"/>
    </source>
</evidence>
<dbReference type="Pfam" id="PF07650">
    <property type="entry name" value="KH_2"/>
    <property type="match status" value="1"/>
</dbReference>
<keyword evidence="6" id="KW-0963">Cytoplasm</keyword>
<dbReference type="InterPro" id="IPR004044">
    <property type="entry name" value="KH_dom_type_2"/>
</dbReference>
<dbReference type="InterPro" id="IPR015946">
    <property type="entry name" value="KH_dom-like_a/b"/>
</dbReference>
<keyword evidence="12" id="KW-1185">Reference proteome</keyword>
<feature type="region of interest" description="G1" evidence="7">
    <location>
        <begin position="14"/>
        <end position="21"/>
    </location>
</feature>
<dbReference type="Gene3D" id="3.30.300.20">
    <property type="match status" value="1"/>
</dbReference>
<dbReference type="InterPro" id="IPR006073">
    <property type="entry name" value="GTP-bd"/>
</dbReference>
<comment type="subunit">
    <text evidence="6">Monomer.</text>
</comment>
<dbReference type="PROSITE" id="PS51713">
    <property type="entry name" value="G_ERA"/>
    <property type="match status" value="1"/>
</dbReference>
<comment type="similarity">
    <text evidence="1 6 7 8">Belongs to the TRAFAC class TrmE-Era-EngA-EngB-Septin-like GTPase superfamily. Era GTPase family.</text>
</comment>
<comment type="caution">
    <text evidence="11">The sequence shown here is derived from an EMBL/GenBank/DDBJ whole genome shotgun (WGS) entry which is preliminary data.</text>
</comment>
<dbReference type="PRINTS" id="PR00326">
    <property type="entry name" value="GTP1OBG"/>
</dbReference>
<feature type="region of interest" description="G5" evidence="7">
    <location>
        <begin position="151"/>
        <end position="153"/>
    </location>
</feature>
<dbReference type="GO" id="GO:0043024">
    <property type="term" value="F:ribosomal small subunit binding"/>
    <property type="evidence" value="ECO:0007669"/>
    <property type="project" value="TreeGrafter"/>
</dbReference>
<dbReference type="CDD" id="cd04163">
    <property type="entry name" value="Era"/>
    <property type="match status" value="1"/>
</dbReference>
<dbReference type="PANTHER" id="PTHR42698">
    <property type="entry name" value="GTPASE ERA"/>
    <property type="match status" value="1"/>
</dbReference>
<proteinExistence type="inferred from homology"/>
<reference evidence="11 12" key="1">
    <citation type="submission" date="2018-06" db="EMBL/GenBank/DDBJ databases">
        <title>Mucibacter soli gen. nov., sp. nov., a new member of the family Chitinophagaceae producing mucin.</title>
        <authorList>
            <person name="Kim M.-K."/>
            <person name="Park S."/>
            <person name="Kim T.-S."/>
            <person name="Joung Y."/>
            <person name="Han J.-H."/>
            <person name="Kim S.B."/>
        </authorList>
    </citation>
    <scope>NUCLEOTIDE SEQUENCE [LARGE SCALE GENOMIC DNA]</scope>
    <source>
        <strain evidence="11 12">R1-15</strain>
    </source>
</reference>
<dbReference type="GO" id="GO:0003924">
    <property type="term" value="F:GTPase activity"/>
    <property type="evidence" value="ECO:0007669"/>
    <property type="project" value="UniProtKB-UniRule"/>
</dbReference>
<feature type="region of interest" description="G3" evidence="7">
    <location>
        <begin position="61"/>
        <end position="64"/>
    </location>
</feature>
<dbReference type="SUPFAM" id="SSF54814">
    <property type="entry name" value="Prokaryotic type KH domain (KH-domain type II)"/>
    <property type="match status" value="1"/>
</dbReference>
<evidence type="ECO:0000256" key="4">
    <source>
        <dbReference type="ARBA" id="ARBA00022884"/>
    </source>
</evidence>
<dbReference type="NCBIfam" id="TIGR00436">
    <property type="entry name" value="era"/>
    <property type="match status" value="1"/>
</dbReference>
<evidence type="ECO:0000313" key="12">
    <source>
        <dbReference type="Proteomes" id="UP000248745"/>
    </source>
</evidence>
<dbReference type="GO" id="GO:0005525">
    <property type="term" value="F:GTP binding"/>
    <property type="evidence" value="ECO:0007669"/>
    <property type="project" value="UniProtKB-UniRule"/>
</dbReference>
<feature type="domain" description="KH type-2" evidence="9">
    <location>
        <begin position="195"/>
        <end position="279"/>
    </location>
</feature>
<evidence type="ECO:0000256" key="3">
    <source>
        <dbReference type="ARBA" id="ARBA00022741"/>
    </source>
</evidence>
<dbReference type="Pfam" id="PF01926">
    <property type="entry name" value="MMR_HSR1"/>
    <property type="match status" value="1"/>
</dbReference>
<evidence type="ECO:0000256" key="5">
    <source>
        <dbReference type="ARBA" id="ARBA00023134"/>
    </source>
</evidence>
<evidence type="ECO:0000256" key="2">
    <source>
        <dbReference type="ARBA" id="ARBA00020484"/>
    </source>
</evidence>
<dbReference type="HAMAP" id="MF_00367">
    <property type="entry name" value="GTPase_Era"/>
    <property type="match status" value="1"/>
</dbReference>
<dbReference type="GO" id="GO:0000028">
    <property type="term" value="P:ribosomal small subunit assembly"/>
    <property type="evidence" value="ECO:0007669"/>
    <property type="project" value="TreeGrafter"/>
</dbReference>
<dbReference type="Gene3D" id="3.40.50.300">
    <property type="entry name" value="P-loop containing nucleotide triphosphate hydrolases"/>
    <property type="match status" value="1"/>
</dbReference>
<gene>
    <name evidence="6" type="primary">era</name>
    <name evidence="11" type="ORF">DN068_12780</name>
</gene>
<feature type="region of interest" description="G4" evidence="7">
    <location>
        <begin position="121"/>
        <end position="124"/>
    </location>
</feature>
<dbReference type="GO" id="GO:0070181">
    <property type="term" value="F:small ribosomal subunit rRNA binding"/>
    <property type="evidence" value="ECO:0007669"/>
    <property type="project" value="UniProtKB-UniRule"/>
</dbReference>
<dbReference type="RefSeq" id="WP_110999321.1">
    <property type="nucleotide sequence ID" value="NZ_QKTW01000017.1"/>
</dbReference>
<evidence type="ECO:0000313" key="11">
    <source>
        <dbReference type="EMBL" id="PZF72730.1"/>
    </source>
</evidence>
<keyword evidence="6" id="KW-0690">Ribosome biogenesis</keyword>
<dbReference type="InterPro" id="IPR030388">
    <property type="entry name" value="G_ERA_dom"/>
</dbReference>
<keyword evidence="4 6" id="KW-0694">RNA-binding</keyword>
<evidence type="ECO:0000256" key="7">
    <source>
        <dbReference type="PROSITE-ProRule" id="PRU01050"/>
    </source>
</evidence>
<keyword evidence="6" id="KW-0472">Membrane</keyword>